<dbReference type="GO" id="GO:0004519">
    <property type="term" value="F:endonuclease activity"/>
    <property type="evidence" value="ECO:0007669"/>
    <property type="project" value="UniProtKB-KW"/>
</dbReference>
<dbReference type="Gene3D" id="1.10.30.50">
    <property type="match status" value="1"/>
</dbReference>
<name>A0ABD4TCB7_9EURY</name>
<protein>
    <submittedName>
        <fullName evidence="2">HNH endonuclease</fullName>
    </submittedName>
</protein>
<accession>A0ABD4TCB7</accession>
<reference evidence="2 3" key="1">
    <citation type="submission" date="2018-05" db="EMBL/GenBank/DDBJ databases">
        <title>Isolation and characterization of genus Methanoculleus species and their viruses from deep sea marine sediment offshore southwestern Taiwan.</title>
        <authorList>
            <person name="Wei W.-H."/>
            <person name="Chen W.-C."/>
            <person name="Lai M.-C."/>
            <person name="Chen S.-C."/>
        </authorList>
    </citation>
    <scope>NUCLEOTIDE SEQUENCE [LARGE SCALE GENOMIC DNA]</scope>
    <source>
        <strain evidence="2 3">CWC-02</strain>
    </source>
</reference>
<dbReference type="EMBL" id="QFDM01000002">
    <property type="protein sequence ID" value="MCM2466362.1"/>
    <property type="molecule type" value="Genomic_DNA"/>
</dbReference>
<dbReference type="Pfam" id="PF01844">
    <property type="entry name" value="HNH"/>
    <property type="match status" value="1"/>
</dbReference>
<keyword evidence="2" id="KW-0378">Hydrolase</keyword>
<keyword evidence="2" id="KW-0540">Nuclease</keyword>
<evidence type="ECO:0000313" key="2">
    <source>
        <dbReference type="EMBL" id="MCM2466362.1"/>
    </source>
</evidence>
<keyword evidence="3" id="KW-1185">Reference proteome</keyword>
<dbReference type="AlphaFoldDB" id="A0ABD4TCB7"/>
<dbReference type="InterPro" id="IPR002711">
    <property type="entry name" value="HNH"/>
</dbReference>
<organism evidence="2 3">
    <name type="scientific">Methanoculleus oceani</name>
    <dbReference type="NCBI Taxonomy" id="2184756"/>
    <lineage>
        <taxon>Archaea</taxon>
        <taxon>Methanobacteriati</taxon>
        <taxon>Methanobacteriota</taxon>
        <taxon>Stenosarchaea group</taxon>
        <taxon>Methanomicrobia</taxon>
        <taxon>Methanomicrobiales</taxon>
        <taxon>Methanomicrobiaceae</taxon>
        <taxon>Methanoculleus</taxon>
    </lineage>
</organism>
<keyword evidence="2" id="KW-0255">Endonuclease</keyword>
<comment type="caution">
    <text evidence="2">The sequence shown here is derived from an EMBL/GenBank/DDBJ whole genome shotgun (WGS) entry which is preliminary data.</text>
</comment>
<dbReference type="CDD" id="cd00085">
    <property type="entry name" value="HNHc"/>
    <property type="match status" value="1"/>
</dbReference>
<proteinExistence type="predicted"/>
<dbReference type="Proteomes" id="UP001523230">
    <property type="component" value="Unassembled WGS sequence"/>
</dbReference>
<evidence type="ECO:0000313" key="3">
    <source>
        <dbReference type="Proteomes" id="UP001523230"/>
    </source>
</evidence>
<sequence>MSGAYITDEAMQTVLERQCHRCAGCNAPLSSDATHFDLREPAICGGSHTLGNFEALCPFCHRNRMRRIREQFADMIGHKNK</sequence>
<gene>
    <name evidence="2" type="ORF">DIC75_08585</name>
</gene>
<feature type="domain" description="HNH" evidence="1">
    <location>
        <begin position="22"/>
        <end position="64"/>
    </location>
</feature>
<dbReference type="InterPro" id="IPR003615">
    <property type="entry name" value="HNH_nuc"/>
</dbReference>
<evidence type="ECO:0000259" key="1">
    <source>
        <dbReference type="Pfam" id="PF01844"/>
    </source>
</evidence>